<evidence type="ECO:0000313" key="1">
    <source>
        <dbReference type="EMBL" id="OOK73644.1"/>
    </source>
</evidence>
<dbReference type="Proteomes" id="UP000189229">
    <property type="component" value="Unassembled WGS sequence"/>
</dbReference>
<dbReference type="SUPFAM" id="SSF89796">
    <property type="entry name" value="CoA-transferase family III (CaiB/BaiF)"/>
    <property type="match status" value="1"/>
</dbReference>
<dbReference type="GO" id="GO:0016740">
    <property type="term" value="F:transferase activity"/>
    <property type="evidence" value="ECO:0007669"/>
    <property type="project" value="UniProtKB-KW"/>
</dbReference>
<name>A0A1V3X2Y2_MYCKA</name>
<keyword evidence="1" id="KW-0808">Transferase</keyword>
<dbReference type="AlphaFoldDB" id="A0A1V3X2Y2"/>
<dbReference type="InterPro" id="IPR003673">
    <property type="entry name" value="CoA-Trfase_fam_III"/>
</dbReference>
<organism evidence="1 2">
    <name type="scientific">Mycobacterium kansasii</name>
    <dbReference type="NCBI Taxonomy" id="1768"/>
    <lineage>
        <taxon>Bacteria</taxon>
        <taxon>Bacillati</taxon>
        <taxon>Actinomycetota</taxon>
        <taxon>Actinomycetes</taxon>
        <taxon>Mycobacteriales</taxon>
        <taxon>Mycobacteriaceae</taxon>
        <taxon>Mycobacterium</taxon>
    </lineage>
</organism>
<accession>A0A1V3X2Y2</accession>
<dbReference type="InterPro" id="IPR044855">
    <property type="entry name" value="CoA-Trfase_III_dom3_sf"/>
</dbReference>
<dbReference type="InterPro" id="IPR023606">
    <property type="entry name" value="CoA-Trfase_III_dom_1_sf"/>
</dbReference>
<protein>
    <submittedName>
        <fullName evidence="1">Acyl-CoA transferase/dehydratase domain protein</fullName>
    </submittedName>
</protein>
<sequence>MKELVAAGQAHGVPIAAVLTPSRILASEHFQAVGAITDAELVPGVHAQVPTGYFTVNEQRAGFRAPAPTAGQHEPGWLADPVPAPRLWAGWATIRSPDCAFSISASSSPAAS</sequence>
<proteinExistence type="predicted"/>
<dbReference type="Gene3D" id="3.30.1540.10">
    <property type="entry name" value="formyl-coa transferase, domain 3"/>
    <property type="match status" value="1"/>
</dbReference>
<dbReference type="Pfam" id="PF02515">
    <property type="entry name" value="CoA_transf_3"/>
    <property type="match status" value="1"/>
</dbReference>
<evidence type="ECO:0000313" key="2">
    <source>
        <dbReference type="Proteomes" id="UP000189229"/>
    </source>
</evidence>
<dbReference type="EMBL" id="MVBM01000004">
    <property type="protein sequence ID" value="OOK73644.1"/>
    <property type="molecule type" value="Genomic_DNA"/>
</dbReference>
<gene>
    <name evidence="1" type="ORF">BZL30_4925</name>
</gene>
<reference evidence="1 2" key="1">
    <citation type="submission" date="2017-02" db="EMBL/GenBank/DDBJ databases">
        <title>Complete genome sequences of Mycobacterium kansasii strains isolated from rhesus macaques.</title>
        <authorList>
            <person name="Panda A."/>
            <person name="Nagaraj S."/>
            <person name="Zhao X."/>
            <person name="Tettelin H."/>
            <person name="Detolla L.J."/>
        </authorList>
    </citation>
    <scope>NUCLEOTIDE SEQUENCE [LARGE SCALE GENOMIC DNA]</scope>
    <source>
        <strain evidence="1 2">11-3813</strain>
    </source>
</reference>
<comment type="caution">
    <text evidence="1">The sequence shown here is derived from an EMBL/GenBank/DDBJ whole genome shotgun (WGS) entry which is preliminary data.</text>
</comment>
<dbReference type="Gene3D" id="3.40.50.10540">
    <property type="entry name" value="Crotonobetainyl-coa:carnitine coa-transferase, domain 1"/>
    <property type="match status" value="1"/>
</dbReference>